<gene>
    <name evidence="1" type="ORF">JX265_013723</name>
</gene>
<dbReference type="Proteomes" id="UP000829685">
    <property type="component" value="Unassembled WGS sequence"/>
</dbReference>
<sequence>MIAYEQTGLQQIQRVSNEAEQCCNFQTLLVIQPKSEQLHEKASVLGHSVTSGALEAASDYDAFNTYALMLNCETVT</sequence>
<name>A0A9Q0AHE9_9PEZI</name>
<protein>
    <submittedName>
        <fullName evidence="1">Uncharacterized protein</fullName>
    </submittedName>
</protein>
<dbReference type="AlphaFoldDB" id="A0A9Q0AHE9"/>
<accession>A0A9Q0AHE9</accession>
<evidence type="ECO:0000313" key="1">
    <source>
        <dbReference type="EMBL" id="KAI1848980.1"/>
    </source>
</evidence>
<keyword evidence="2" id="KW-1185">Reference proteome</keyword>
<reference evidence="1" key="1">
    <citation type="submission" date="2021-03" db="EMBL/GenBank/DDBJ databases">
        <title>Revisited historic fungal species revealed as producer of novel bioactive compounds through whole genome sequencing and comparative genomics.</title>
        <authorList>
            <person name="Vignolle G.A."/>
            <person name="Hochenegger N."/>
            <person name="Mach R.L."/>
            <person name="Mach-Aigner A.R."/>
            <person name="Javad Rahimi M."/>
            <person name="Salim K.A."/>
            <person name="Chan C.M."/>
            <person name="Lim L.B.L."/>
            <person name="Cai F."/>
            <person name="Druzhinina I.S."/>
            <person name="U'Ren J.M."/>
            <person name="Derntl C."/>
        </authorList>
    </citation>
    <scope>NUCLEOTIDE SEQUENCE</scope>
    <source>
        <strain evidence="1">TUCIM 5799</strain>
    </source>
</reference>
<dbReference type="EMBL" id="JAFIMR010000081">
    <property type="protein sequence ID" value="KAI1848980.1"/>
    <property type="molecule type" value="Genomic_DNA"/>
</dbReference>
<comment type="caution">
    <text evidence="1">The sequence shown here is derived from an EMBL/GenBank/DDBJ whole genome shotgun (WGS) entry which is preliminary data.</text>
</comment>
<evidence type="ECO:0000313" key="2">
    <source>
        <dbReference type="Proteomes" id="UP000829685"/>
    </source>
</evidence>
<organism evidence="1 2">
    <name type="scientific">Neoarthrinium moseri</name>
    <dbReference type="NCBI Taxonomy" id="1658444"/>
    <lineage>
        <taxon>Eukaryota</taxon>
        <taxon>Fungi</taxon>
        <taxon>Dikarya</taxon>
        <taxon>Ascomycota</taxon>
        <taxon>Pezizomycotina</taxon>
        <taxon>Sordariomycetes</taxon>
        <taxon>Xylariomycetidae</taxon>
        <taxon>Amphisphaeriales</taxon>
        <taxon>Apiosporaceae</taxon>
        <taxon>Neoarthrinium</taxon>
    </lineage>
</organism>
<proteinExistence type="predicted"/>